<proteinExistence type="predicted"/>
<feature type="region of interest" description="Disordered" evidence="1">
    <location>
        <begin position="85"/>
        <end position="110"/>
    </location>
</feature>
<dbReference type="EMBL" id="JAACJO010000001">
    <property type="protein sequence ID" value="KAF5363919.1"/>
    <property type="molecule type" value="Genomic_DNA"/>
</dbReference>
<gene>
    <name evidence="2" type="ORF">D9756_000009</name>
</gene>
<reference evidence="2 3" key="1">
    <citation type="journal article" date="2020" name="ISME J.">
        <title>Uncovering the hidden diversity of litter-decomposition mechanisms in mushroom-forming fungi.</title>
        <authorList>
            <person name="Floudas D."/>
            <person name="Bentzer J."/>
            <person name="Ahren D."/>
            <person name="Johansson T."/>
            <person name="Persson P."/>
            <person name="Tunlid A."/>
        </authorList>
    </citation>
    <scope>NUCLEOTIDE SEQUENCE [LARGE SCALE GENOMIC DNA]</scope>
    <source>
        <strain evidence="2 3">CBS 146.42</strain>
    </source>
</reference>
<dbReference type="Proteomes" id="UP000559027">
    <property type="component" value="Unassembled WGS sequence"/>
</dbReference>
<evidence type="ECO:0000313" key="2">
    <source>
        <dbReference type="EMBL" id="KAF5363919.1"/>
    </source>
</evidence>
<accession>A0A8H5GF57</accession>
<feature type="compositionally biased region" description="Basic and acidic residues" evidence="1">
    <location>
        <begin position="172"/>
        <end position="181"/>
    </location>
</feature>
<feature type="compositionally biased region" description="Polar residues" evidence="1">
    <location>
        <begin position="133"/>
        <end position="149"/>
    </location>
</feature>
<feature type="region of interest" description="Disordered" evidence="1">
    <location>
        <begin position="133"/>
        <end position="243"/>
    </location>
</feature>
<comment type="caution">
    <text evidence="2">The sequence shown here is derived from an EMBL/GenBank/DDBJ whole genome shotgun (WGS) entry which is preliminary data.</text>
</comment>
<name>A0A8H5GF57_9AGAR</name>
<feature type="compositionally biased region" description="Polar residues" evidence="1">
    <location>
        <begin position="202"/>
        <end position="217"/>
    </location>
</feature>
<sequence length="243" mass="27409">MLSSFLRLLCCCYSRKPESSISDERARLLQFQIPTTPSQPVHVEESSYRERMGTIVRTMEGKMVNVSSRLPFNLHNRVIHDSIGSRSRSQSLGYNSFDDYNPNDDDDDSYRKLLHQQHSSHKQIYEQRYPVYYQNSQSRSPSVRPSTTVTEHEADRPAAILSLRLVGATQAERGRTRERTAKPTGLGGGNVSSSNKHHAPIHSTNVEAPGPSTSSPPQFELEFINPVLSSWNDTTPHRPSDQS</sequence>
<protein>
    <submittedName>
        <fullName evidence="2">Uncharacterized protein</fullName>
    </submittedName>
</protein>
<evidence type="ECO:0000313" key="3">
    <source>
        <dbReference type="Proteomes" id="UP000559027"/>
    </source>
</evidence>
<keyword evidence="3" id="KW-1185">Reference proteome</keyword>
<dbReference type="OrthoDB" id="3227079at2759"/>
<evidence type="ECO:0000256" key="1">
    <source>
        <dbReference type="SAM" id="MobiDB-lite"/>
    </source>
</evidence>
<organism evidence="2 3">
    <name type="scientific">Leucocoprinus leucothites</name>
    <dbReference type="NCBI Taxonomy" id="201217"/>
    <lineage>
        <taxon>Eukaryota</taxon>
        <taxon>Fungi</taxon>
        <taxon>Dikarya</taxon>
        <taxon>Basidiomycota</taxon>
        <taxon>Agaricomycotina</taxon>
        <taxon>Agaricomycetes</taxon>
        <taxon>Agaricomycetidae</taxon>
        <taxon>Agaricales</taxon>
        <taxon>Agaricineae</taxon>
        <taxon>Agaricaceae</taxon>
        <taxon>Leucocoprinus</taxon>
    </lineage>
</organism>
<dbReference type="AlphaFoldDB" id="A0A8H5GF57"/>